<name>A0ABT0Y6X1_9ACTN</name>
<protein>
    <submittedName>
        <fullName evidence="3">Universal stress protein</fullName>
    </submittedName>
</protein>
<sequence length="288" mass="30067">MGDSSVRVLAGYDGSLAAGTAIDIGARMLPAAAVWVTHVWTPPLASEPLRRRLWRGTAHVDEFVAAVEREGRREADRIAGMGVTLAQAAGWVAEPLVARTYGGEGFELTDLARRHDADVIVVGARGLSGAHAVLGSVSDMVVHYATQPVLVSPYPLLAAEYAALPAGPALVGWDASNGAAAALEAAMRLMPGRQVVPVSVDIDVDPPAGQFREPPSPVVRVRSRHEGSAPAIADALAAAAREREAAVLVLGSRGRSAVREIILGSVAMSTLHRAHHLTMIVPHAEAQA</sequence>
<keyword evidence="4" id="KW-1185">Reference proteome</keyword>
<evidence type="ECO:0000313" key="3">
    <source>
        <dbReference type="EMBL" id="MCM4081227.1"/>
    </source>
</evidence>
<dbReference type="Pfam" id="PF00582">
    <property type="entry name" value="Usp"/>
    <property type="match status" value="2"/>
</dbReference>
<proteinExistence type="inferred from homology"/>
<organism evidence="3 4">
    <name type="scientific">Paractinoplanes hotanensis</name>
    <dbReference type="NCBI Taxonomy" id="2906497"/>
    <lineage>
        <taxon>Bacteria</taxon>
        <taxon>Bacillati</taxon>
        <taxon>Actinomycetota</taxon>
        <taxon>Actinomycetes</taxon>
        <taxon>Micromonosporales</taxon>
        <taxon>Micromonosporaceae</taxon>
        <taxon>Paractinoplanes</taxon>
    </lineage>
</organism>
<dbReference type="RefSeq" id="WP_251801023.1">
    <property type="nucleotide sequence ID" value="NZ_JAMQOL010000038.1"/>
</dbReference>
<dbReference type="Gene3D" id="3.40.50.12370">
    <property type="match status" value="1"/>
</dbReference>
<dbReference type="InterPro" id="IPR006016">
    <property type="entry name" value="UspA"/>
</dbReference>
<dbReference type="PANTHER" id="PTHR46268:SF6">
    <property type="entry name" value="UNIVERSAL STRESS PROTEIN UP12"/>
    <property type="match status" value="1"/>
</dbReference>
<evidence type="ECO:0000313" key="4">
    <source>
        <dbReference type="Proteomes" id="UP001523216"/>
    </source>
</evidence>
<feature type="domain" description="UspA" evidence="2">
    <location>
        <begin position="232"/>
        <end position="282"/>
    </location>
</feature>
<dbReference type="SUPFAM" id="SSF52402">
    <property type="entry name" value="Adenine nucleotide alpha hydrolases-like"/>
    <property type="match status" value="2"/>
</dbReference>
<accession>A0ABT0Y6X1</accession>
<dbReference type="EMBL" id="JAMQOL010000038">
    <property type="protein sequence ID" value="MCM4081227.1"/>
    <property type="molecule type" value="Genomic_DNA"/>
</dbReference>
<comment type="similarity">
    <text evidence="1">Belongs to the universal stress protein A family.</text>
</comment>
<reference evidence="3 4" key="1">
    <citation type="submission" date="2022-06" db="EMBL/GenBank/DDBJ databases">
        <title>Actinoplanes abujensis sp. nov., isolated from Nigerian arid soil.</title>
        <authorList>
            <person name="Ding P."/>
        </authorList>
    </citation>
    <scope>NUCLEOTIDE SEQUENCE [LARGE SCALE GENOMIC DNA]</scope>
    <source>
        <strain evidence="4">TRM88002</strain>
    </source>
</reference>
<dbReference type="PRINTS" id="PR01438">
    <property type="entry name" value="UNVRSLSTRESS"/>
</dbReference>
<dbReference type="Proteomes" id="UP001523216">
    <property type="component" value="Unassembled WGS sequence"/>
</dbReference>
<gene>
    <name evidence="3" type="ORF">LXN57_26995</name>
</gene>
<dbReference type="InterPro" id="IPR006015">
    <property type="entry name" value="Universal_stress_UspA"/>
</dbReference>
<evidence type="ECO:0000256" key="1">
    <source>
        <dbReference type="ARBA" id="ARBA00008791"/>
    </source>
</evidence>
<dbReference type="PANTHER" id="PTHR46268">
    <property type="entry name" value="STRESS RESPONSE PROTEIN NHAX"/>
    <property type="match status" value="1"/>
</dbReference>
<dbReference type="Gene3D" id="3.40.50.620">
    <property type="entry name" value="HUPs"/>
    <property type="match status" value="1"/>
</dbReference>
<dbReference type="CDD" id="cd00293">
    <property type="entry name" value="USP-like"/>
    <property type="match status" value="1"/>
</dbReference>
<comment type="caution">
    <text evidence="3">The sequence shown here is derived from an EMBL/GenBank/DDBJ whole genome shotgun (WGS) entry which is preliminary data.</text>
</comment>
<evidence type="ECO:0000259" key="2">
    <source>
        <dbReference type="Pfam" id="PF00582"/>
    </source>
</evidence>
<feature type="domain" description="UspA" evidence="2">
    <location>
        <begin position="7"/>
        <end position="152"/>
    </location>
</feature>
<dbReference type="InterPro" id="IPR014729">
    <property type="entry name" value="Rossmann-like_a/b/a_fold"/>
</dbReference>